<evidence type="ECO:0000256" key="6">
    <source>
        <dbReference type="ARBA" id="ARBA00023180"/>
    </source>
</evidence>
<comment type="similarity">
    <text evidence="2 7">Belongs to the CTL (choline transporter-like) family.</text>
</comment>
<proteinExistence type="inferred from homology"/>
<keyword evidence="6" id="KW-0325">Glycoprotein</keyword>
<comment type="caution">
    <text evidence="9">The sequence shown here is derived from an EMBL/GenBank/DDBJ whole genome shotgun (WGS) entry which is preliminary data.</text>
</comment>
<dbReference type="PANTHER" id="PTHR12385:SF14">
    <property type="entry name" value="CHOLINE TRANSPORTER-LIKE 2"/>
    <property type="match status" value="1"/>
</dbReference>
<comment type="subcellular location">
    <subcellularLocation>
        <location evidence="7">Cell membrane</location>
        <topology evidence="7">Multi-pass membrane protein</topology>
    </subcellularLocation>
    <subcellularLocation>
        <location evidence="1">Membrane</location>
        <topology evidence="1">Multi-pass membrane protein</topology>
    </subcellularLocation>
</comment>
<feature type="transmembrane region" description="Helical" evidence="7">
    <location>
        <begin position="613"/>
        <end position="630"/>
    </location>
</feature>
<gene>
    <name evidence="9" type="ORF">ACHAW5_003859</name>
</gene>
<evidence type="ECO:0000256" key="1">
    <source>
        <dbReference type="ARBA" id="ARBA00004141"/>
    </source>
</evidence>
<evidence type="ECO:0000256" key="7">
    <source>
        <dbReference type="RuleBase" id="RU368066"/>
    </source>
</evidence>
<keyword evidence="10" id="KW-1185">Reference proteome</keyword>
<feature type="transmembrane region" description="Helical" evidence="7">
    <location>
        <begin position="474"/>
        <end position="498"/>
    </location>
</feature>
<keyword evidence="4 7" id="KW-1133">Transmembrane helix</keyword>
<comment type="function">
    <text evidence="7">Choline transporter.</text>
</comment>
<feature type="transmembrane region" description="Helical" evidence="7">
    <location>
        <begin position="572"/>
        <end position="593"/>
    </location>
</feature>
<dbReference type="GO" id="GO:0022857">
    <property type="term" value="F:transmembrane transporter activity"/>
    <property type="evidence" value="ECO:0007669"/>
    <property type="project" value="UniProtKB-UniRule"/>
</dbReference>
<evidence type="ECO:0000256" key="3">
    <source>
        <dbReference type="ARBA" id="ARBA00022692"/>
    </source>
</evidence>
<evidence type="ECO:0000313" key="9">
    <source>
        <dbReference type="EMBL" id="KAL3776266.1"/>
    </source>
</evidence>
<feature type="transmembrane region" description="Helical" evidence="7">
    <location>
        <begin position="268"/>
        <end position="287"/>
    </location>
</feature>
<evidence type="ECO:0000256" key="8">
    <source>
        <dbReference type="SAM" id="MobiDB-lite"/>
    </source>
</evidence>
<dbReference type="PANTHER" id="PTHR12385">
    <property type="entry name" value="CHOLINE TRANSPORTER-LIKE (SLC FAMILY 44)"/>
    <property type="match status" value="1"/>
</dbReference>
<name>A0ABD3NK49_9STRA</name>
<evidence type="ECO:0000313" key="10">
    <source>
        <dbReference type="Proteomes" id="UP001530315"/>
    </source>
</evidence>
<evidence type="ECO:0000256" key="5">
    <source>
        <dbReference type="ARBA" id="ARBA00023136"/>
    </source>
</evidence>
<feature type="transmembrane region" description="Helical" evidence="7">
    <location>
        <begin position="518"/>
        <end position="535"/>
    </location>
</feature>
<feature type="transmembrane region" description="Helical" evidence="7">
    <location>
        <begin position="41"/>
        <end position="62"/>
    </location>
</feature>
<accession>A0ABD3NK49</accession>
<feature type="transmembrane region" description="Helical" evidence="7">
    <location>
        <begin position="430"/>
        <end position="462"/>
    </location>
</feature>
<feature type="transmembrane region" description="Helical" evidence="7">
    <location>
        <begin position="238"/>
        <end position="261"/>
    </location>
</feature>
<dbReference type="AlphaFoldDB" id="A0ABD3NK49"/>
<dbReference type="EMBL" id="JALLAZ020001362">
    <property type="protein sequence ID" value="KAL3776266.1"/>
    <property type="molecule type" value="Genomic_DNA"/>
</dbReference>
<feature type="region of interest" description="Disordered" evidence="8">
    <location>
        <begin position="1"/>
        <end position="26"/>
    </location>
</feature>
<protein>
    <recommendedName>
        <fullName evidence="7">Choline transporter-like protein</fullName>
    </recommendedName>
</protein>
<feature type="transmembrane region" description="Helical" evidence="7">
    <location>
        <begin position="307"/>
        <end position="329"/>
    </location>
</feature>
<dbReference type="Pfam" id="PF04515">
    <property type="entry name" value="Choline_transpo"/>
    <property type="match status" value="1"/>
</dbReference>
<evidence type="ECO:0000256" key="4">
    <source>
        <dbReference type="ARBA" id="ARBA00022989"/>
    </source>
</evidence>
<dbReference type="GO" id="GO:0005886">
    <property type="term" value="C:plasma membrane"/>
    <property type="evidence" value="ECO:0007669"/>
    <property type="project" value="UniProtKB-SubCell"/>
</dbReference>
<feature type="compositionally biased region" description="Basic and acidic residues" evidence="8">
    <location>
        <begin position="9"/>
        <end position="23"/>
    </location>
</feature>
<reference evidence="9 10" key="1">
    <citation type="submission" date="2024-10" db="EMBL/GenBank/DDBJ databases">
        <title>Updated reference genomes for cyclostephanoid diatoms.</title>
        <authorList>
            <person name="Roberts W.R."/>
            <person name="Alverson A.J."/>
        </authorList>
    </citation>
    <scope>NUCLEOTIDE SEQUENCE [LARGE SCALE GENOMIC DNA]</scope>
    <source>
        <strain evidence="9 10">AJA276-08</strain>
    </source>
</reference>
<organism evidence="9 10">
    <name type="scientific">Stephanodiscus triporus</name>
    <dbReference type="NCBI Taxonomy" id="2934178"/>
    <lineage>
        <taxon>Eukaryota</taxon>
        <taxon>Sar</taxon>
        <taxon>Stramenopiles</taxon>
        <taxon>Ochrophyta</taxon>
        <taxon>Bacillariophyta</taxon>
        <taxon>Coscinodiscophyceae</taxon>
        <taxon>Thalassiosirophycidae</taxon>
        <taxon>Stephanodiscales</taxon>
        <taxon>Stephanodiscaceae</taxon>
        <taxon>Stephanodiscus</taxon>
    </lineage>
</organism>
<evidence type="ECO:0000256" key="2">
    <source>
        <dbReference type="ARBA" id="ARBA00007168"/>
    </source>
</evidence>
<feature type="transmembrane region" description="Helical" evidence="7">
    <location>
        <begin position="350"/>
        <end position="374"/>
    </location>
</feature>
<dbReference type="Proteomes" id="UP001530315">
    <property type="component" value="Unassembled WGS sequence"/>
</dbReference>
<dbReference type="InterPro" id="IPR007603">
    <property type="entry name" value="Choline_transptr-like"/>
</dbReference>
<keyword evidence="5 7" id="KW-0472">Membrane</keyword>
<keyword evidence="3 7" id="KW-0812">Transmembrane</keyword>
<sequence length="702" mass="77361">MIQLVSSATKDHPDNHKLEKKSSGDLPPVECRRKCTDVSMLVLLVCSWAAMTGVGLAAMGVVDSKYIRKGDPRRLVSGMDYHGNLCGVTNYVTPSGEDTLYLPKAYPMPSGYLVCVDSCPKDTDYDKFICEYDVQHEIDHLFGTSEMAADVMDESKKSLYVFYASRKQCMPQIESVSFLGYCVPKLKLNEVILRKANSTLTDSNESSAEVSLPIASKASSSSSDFFDKAMADLARVRYVIFGFGCGMSLILGMIFITLLKLPGVLHMFIWLSVVAIDVGLVAAGYYSKGVSAKWAADEFRPKNEAAALFYASYILYGLACVWTLVILFLRKRIVLAISCVSEAAKAIGSMPMITLFPGLQVLGLVAFTVVWGIYMAFLASSGDVVVQCMCHGVDGVNTTLAENVQSNEGFCNEGCIAHKEHMYSTNTKYAALYLVFCWLWTSQFIVATGQLVVSLAISLWYFNRNRKLVKNSTFSRALFLVSSYHLGTAAYGSLVIAIVNTIRAVLTYVQNKAAKSKLRVAVVLLSVLKCLLWCVEKCLKFINKQAYVQTAIFGYSFCKASRCGFFLILRNALRISAVAVVSQIVVFIGKIFITVASAVSGYHYLDIHFGDELNFLMLPTALIAIVAYAVSEMFDEVLGMAVTTILQCFVVDEEMFEADERYAPSSLVGTVDSTQQNYYKKKNETSCCNKSHAIVMPSETRA</sequence>